<dbReference type="InterPro" id="IPR050469">
    <property type="entry name" value="Diguanylate_Cyclase"/>
</dbReference>
<dbReference type="InterPro" id="IPR029787">
    <property type="entry name" value="Nucleotide_cyclase"/>
</dbReference>
<gene>
    <name evidence="7" type="ORF">RAE19_08775</name>
</gene>
<keyword evidence="7" id="KW-0808">Transferase</keyword>
<dbReference type="EMBL" id="JAVBIK010000001">
    <property type="protein sequence ID" value="MDT7518798.1"/>
    <property type="molecule type" value="Genomic_DNA"/>
</dbReference>
<dbReference type="Proteomes" id="UP001321700">
    <property type="component" value="Unassembled WGS sequence"/>
</dbReference>
<keyword evidence="5" id="KW-1133">Transmembrane helix</keyword>
<proteinExistence type="predicted"/>
<dbReference type="SMART" id="SM00267">
    <property type="entry name" value="GGDEF"/>
    <property type="match status" value="1"/>
</dbReference>
<dbReference type="EC" id="2.7.7.65" evidence="1"/>
<feature type="transmembrane region" description="Helical" evidence="5">
    <location>
        <begin position="102"/>
        <end position="121"/>
    </location>
</feature>
<evidence type="ECO:0000259" key="6">
    <source>
        <dbReference type="SMART" id="SM00267"/>
    </source>
</evidence>
<keyword evidence="5" id="KW-0812">Transmembrane</keyword>
<evidence type="ECO:0000313" key="8">
    <source>
        <dbReference type="Proteomes" id="UP001321700"/>
    </source>
</evidence>
<feature type="transmembrane region" description="Helical" evidence="5">
    <location>
        <begin position="69"/>
        <end position="90"/>
    </location>
</feature>
<feature type="region of interest" description="Disordered" evidence="4">
    <location>
        <begin position="317"/>
        <end position="389"/>
    </location>
</feature>
<dbReference type="SUPFAM" id="SSF55073">
    <property type="entry name" value="Nucleotide cyclase"/>
    <property type="match status" value="1"/>
</dbReference>
<feature type="coiled-coil region" evidence="3">
    <location>
        <begin position="206"/>
        <end position="233"/>
    </location>
</feature>
<feature type="transmembrane region" description="Helical" evidence="5">
    <location>
        <begin position="153"/>
        <end position="171"/>
    </location>
</feature>
<comment type="catalytic activity">
    <reaction evidence="2">
        <text>2 GTP = 3',3'-c-di-GMP + 2 diphosphate</text>
        <dbReference type="Rhea" id="RHEA:24898"/>
        <dbReference type="ChEBI" id="CHEBI:33019"/>
        <dbReference type="ChEBI" id="CHEBI:37565"/>
        <dbReference type="ChEBI" id="CHEBI:58805"/>
        <dbReference type="EC" id="2.7.7.65"/>
    </reaction>
</comment>
<feature type="transmembrane region" description="Helical" evidence="5">
    <location>
        <begin position="183"/>
        <end position="200"/>
    </location>
</feature>
<dbReference type="GO" id="GO:0052621">
    <property type="term" value="F:diguanylate cyclase activity"/>
    <property type="evidence" value="ECO:0007669"/>
    <property type="project" value="UniProtKB-EC"/>
</dbReference>
<dbReference type="PANTHER" id="PTHR45138:SF9">
    <property type="entry name" value="DIGUANYLATE CYCLASE DGCM-RELATED"/>
    <property type="match status" value="1"/>
</dbReference>
<keyword evidence="5" id="KW-0472">Membrane</keyword>
<dbReference type="CDD" id="cd01949">
    <property type="entry name" value="GGDEF"/>
    <property type="match status" value="1"/>
</dbReference>
<feature type="compositionally biased region" description="Low complexity" evidence="4">
    <location>
        <begin position="330"/>
        <end position="344"/>
    </location>
</feature>
<keyword evidence="3" id="KW-0175">Coiled coil</keyword>
<dbReference type="PANTHER" id="PTHR45138">
    <property type="entry name" value="REGULATORY COMPONENTS OF SENSORY TRANSDUCTION SYSTEM"/>
    <property type="match status" value="1"/>
</dbReference>
<feature type="compositionally biased region" description="Polar residues" evidence="4">
    <location>
        <begin position="368"/>
        <end position="389"/>
    </location>
</feature>
<keyword evidence="8" id="KW-1185">Reference proteome</keyword>
<evidence type="ECO:0000256" key="5">
    <source>
        <dbReference type="SAM" id="Phobius"/>
    </source>
</evidence>
<dbReference type="InterPro" id="IPR043128">
    <property type="entry name" value="Rev_trsase/Diguanyl_cyclase"/>
</dbReference>
<feature type="domain" description="GGDEF" evidence="6">
    <location>
        <begin position="220"/>
        <end position="351"/>
    </location>
</feature>
<dbReference type="NCBIfam" id="TIGR00254">
    <property type="entry name" value="GGDEF"/>
    <property type="match status" value="1"/>
</dbReference>
<reference evidence="7 8" key="1">
    <citation type="submission" date="2023-08" db="EMBL/GenBank/DDBJ databases">
        <title>Rhodoferax potami sp. nov. and Rhodoferax mekongensis sp. nov., isolated from the Mekong River in Thailand.</title>
        <authorList>
            <person name="Kitikhun S."/>
            <person name="Charoenyingcharoen P."/>
            <person name="Siriarchawattana P."/>
            <person name="Likhitrattanapisal S."/>
            <person name="Nilsakha T."/>
            <person name="Chanpet A."/>
            <person name="Rattanawaree P."/>
            <person name="Ingsriswang S."/>
        </authorList>
    </citation>
    <scope>NUCLEOTIDE SEQUENCE [LARGE SCALE GENOMIC DNA]</scope>
    <source>
        <strain evidence="7 8">TBRC 17660</strain>
    </source>
</reference>
<dbReference type="InterPro" id="IPR000160">
    <property type="entry name" value="GGDEF_dom"/>
</dbReference>
<keyword evidence="7" id="KW-0548">Nucleotidyltransferase</keyword>
<accession>A0ABU3KMH5</accession>
<comment type="caution">
    <text evidence="7">The sequence shown here is derived from an EMBL/GenBank/DDBJ whole genome shotgun (WGS) entry which is preliminary data.</text>
</comment>
<dbReference type="Pfam" id="PF00990">
    <property type="entry name" value="GGDEF"/>
    <property type="match status" value="1"/>
</dbReference>
<evidence type="ECO:0000256" key="4">
    <source>
        <dbReference type="SAM" id="MobiDB-lite"/>
    </source>
</evidence>
<evidence type="ECO:0000256" key="2">
    <source>
        <dbReference type="ARBA" id="ARBA00034247"/>
    </source>
</evidence>
<organism evidence="7 8">
    <name type="scientific">Rhodoferax potami</name>
    <dbReference type="NCBI Taxonomy" id="3068338"/>
    <lineage>
        <taxon>Bacteria</taxon>
        <taxon>Pseudomonadati</taxon>
        <taxon>Pseudomonadota</taxon>
        <taxon>Betaproteobacteria</taxon>
        <taxon>Burkholderiales</taxon>
        <taxon>Comamonadaceae</taxon>
        <taxon>Rhodoferax</taxon>
    </lineage>
</organism>
<sequence length="389" mass="42430">MNSTLLRDFRLIAQRWQAEHALVVDEAGAANLERIRWLGPLIIAINGFHALVFLLLALQKGSTAGVPPWEWVLCGLHVAMGLTMAALTWMAHHKGLRYRRSLARWMAPPVALVLLGFAVAIACADQWITPSVTPFLIACLCVSVGLYLRPAAALIVFVLAYIGFFIALGHFQDESRVLLSNRLNGLTASLMGWALSVLLWRNFTTIALQKAQVARVNAELQTKQRELERLTRQDGLTGLFNRNTFVELSSTELKRALRQGSATTILLFDLDHFKRINDTWGHPAGDAMLRHVAQTSVQSVRSTDLVGRLGGRSSSCCCPTPMQTRAGGLPKKSASGSRPAPSSGRARHCTSPPALACPAPPRWKAGVLTTSITRQTKPFTWPNSAGATG</sequence>
<feature type="transmembrane region" description="Helical" evidence="5">
    <location>
        <begin position="37"/>
        <end position="57"/>
    </location>
</feature>
<evidence type="ECO:0000256" key="1">
    <source>
        <dbReference type="ARBA" id="ARBA00012528"/>
    </source>
</evidence>
<evidence type="ECO:0000313" key="7">
    <source>
        <dbReference type="EMBL" id="MDT7518798.1"/>
    </source>
</evidence>
<protein>
    <recommendedName>
        <fullName evidence="1">diguanylate cyclase</fullName>
        <ecNumber evidence="1">2.7.7.65</ecNumber>
    </recommendedName>
</protein>
<evidence type="ECO:0000256" key="3">
    <source>
        <dbReference type="SAM" id="Coils"/>
    </source>
</evidence>
<name>A0ABU3KMH5_9BURK</name>
<dbReference type="Gene3D" id="3.30.70.270">
    <property type="match status" value="1"/>
</dbReference>